<dbReference type="EMBL" id="AYYC01000639">
    <property type="protein sequence ID" value="ETK04558.1"/>
    <property type="molecule type" value="Genomic_DNA"/>
</dbReference>
<evidence type="ECO:0000313" key="1">
    <source>
        <dbReference type="EMBL" id="ETK04558.1"/>
    </source>
</evidence>
<proteinExistence type="predicted"/>
<comment type="caution">
    <text evidence="1">The sequence shown here is derived from an EMBL/GenBank/DDBJ whole genome shotgun (WGS) entry which is preliminary data.</text>
</comment>
<name>W2CBY6_9BACT</name>
<evidence type="ECO:0000313" key="2">
    <source>
        <dbReference type="Proteomes" id="UP000018872"/>
    </source>
</evidence>
<dbReference type="Proteomes" id="UP000018872">
    <property type="component" value="Unassembled WGS sequence"/>
</dbReference>
<reference evidence="1 2" key="1">
    <citation type="submission" date="2013-11" db="EMBL/GenBank/DDBJ databases">
        <title>Single cell genomics of uncultured Tannerella BU063 (oral taxon 286).</title>
        <authorList>
            <person name="Beall C.J."/>
            <person name="Campbell A.G."/>
            <person name="Griffen A.L."/>
            <person name="Podar M."/>
            <person name="Leys E.J."/>
        </authorList>
    </citation>
    <scope>NUCLEOTIDE SEQUENCE [LARGE SCALE GENOMIC DNA]</scope>
    <source>
        <strain evidence="1">Cell 5</strain>
    </source>
</reference>
<dbReference type="AlphaFoldDB" id="W2CBY6"/>
<accession>W2CBY6</accession>
<gene>
    <name evidence="1" type="ORF">T229_08325</name>
</gene>
<sequence length="89" mass="10136">MEALPLMQLFLSREALEAIPLPEALTNHAVGWFMAGFRQQVLQLQEEVPDGCVGIQHLMREGRLLSEDYLRIDPFGRLTFEPISQAVKK</sequence>
<protein>
    <submittedName>
        <fullName evidence="1">Uncharacterized protein</fullName>
    </submittedName>
</protein>
<organism evidence="1 2">
    <name type="scientific">Tannerella sp. oral taxon BU063 isolate Cell 5</name>
    <dbReference type="NCBI Taxonomy" id="1410950"/>
    <lineage>
        <taxon>Bacteria</taxon>
        <taxon>Pseudomonadati</taxon>
        <taxon>Bacteroidota</taxon>
        <taxon>Bacteroidia</taxon>
        <taxon>Bacteroidales</taxon>
        <taxon>Tannerellaceae</taxon>
        <taxon>Tannerella</taxon>
    </lineage>
</organism>